<dbReference type="InParanoid" id="A0A0H2RAH8"/>
<feature type="transmembrane region" description="Helical" evidence="8">
    <location>
        <begin position="17"/>
        <end position="39"/>
    </location>
</feature>
<evidence type="ECO:0000256" key="6">
    <source>
        <dbReference type="ARBA" id="ARBA00023004"/>
    </source>
</evidence>
<evidence type="ECO:0000256" key="8">
    <source>
        <dbReference type="SAM" id="Phobius"/>
    </source>
</evidence>
<dbReference type="InterPro" id="IPR036396">
    <property type="entry name" value="Cyt_P450_sf"/>
</dbReference>
<keyword evidence="6" id="KW-0408">Iron</keyword>
<dbReference type="GO" id="GO:0016705">
    <property type="term" value="F:oxidoreductase activity, acting on paired donors, with incorporation or reduction of molecular oxygen"/>
    <property type="evidence" value="ECO:0007669"/>
    <property type="project" value="InterPro"/>
</dbReference>
<keyword evidence="10" id="KW-1185">Reference proteome</keyword>
<dbReference type="OrthoDB" id="1470350at2759"/>
<protein>
    <submittedName>
        <fullName evidence="9">Uncharacterized protein</fullName>
    </submittedName>
</protein>
<comment type="similarity">
    <text evidence="2">Belongs to the cytochrome P450 family.</text>
</comment>
<dbReference type="GO" id="GO:0005506">
    <property type="term" value="F:iron ion binding"/>
    <property type="evidence" value="ECO:0007669"/>
    <property type="project" value="InterPro"/>
</dbReference>
<sequence length="189" mass="21109">MPTNLNPSSHLTPGVRFLIKGLAALLAEAIAASGVILVLSRILDLNIPINATWMATIGVRPLRSFVKAQVKRFKEKREMKALGAIEAPSWKGKWFGNMDLVLQFNEQVKTDYVVNAARRAARAFDKYVHLHGTTWNMDILGEGFVFTLEPEHIKQILATEFDNFEKGKQIYTAVHDVLGTGVFNSDGKR</sequence>
<evidence type="ECO:0000313" key="9">
    <source>
        <dbReference type="EMBL" id="KLO08860.1"/>
    </source>
</evidence>
<evidence type="ECO:0000256" key="5">
    <source>
        <dbReference type="ARBA" id="ARBA00023002"/>
    </source>
</evidence>
<evidence type="ECO:0000256" key="4">
    <source>
        <dbReference type="ARBA" id="ARBA00022723"/>
    </source>
</evidence>
<evidence type="ECO:0000256" key="1">
    <source>
        <dbReference type="ARBA" id="ARBA00001971"/>
    </source>
</evidence>
<dbReference type="PANTHER" id="PTHR24287">
    <property type="entry name" value="P450, PUTATIVE (EUROFUNG)-RELATED"/>
    <property type="match status" value="1"/>
</dbReference>
<keyword evidence="7" id="KW-0503">Monooxygenase</keyword>
<keyword evidence="4" id="KW-0479">Metal-binding</keyword>
<gene>
    <name evidence="9" type="ORF">SCHPADRAFT_944088</name>
</gene>
<dbReference type="AlphaFoldDB" id="A0A0H2RAH8"/>
<dbReference type="GO" id="GO:0020037">
    <property type="term" value="F:heme binding"/>
    <property type="evidence" value="ECO:0007669"/>
    <property type="project" value="InterPro"/>
</dbReference>
<organism evidence="9 10">
    <name type="scientific">Schizopora paradoxa</name>
    <dbReference type="NCBI Taxonomy" id="27342"/>
    <lineage>
        <taxon>Eukaryota</taxon>
        <taxon>Fungi</taxon>
        <taxon>Dikarya</taxon>
        <taxon>Basidiomycota</taxon>
        <taxon>Agaricomycotina</taxon>
        <taxon>Agaricomycetes</taxon>
        <taxon>Hymenochaetales</taxon>
        <taxon>Schizoporaceae</taxon>
        <taxon>Schizopora</taxon>
    </lineage>
</organism>
<keyword evidence="8" id="KW-1133">Transmembrane helix</keyword>
<accession>A0A0H2RAH8</accession>
<keyword evidence="5" id="KW-0560">Oxidoreductase</keyword>
<keyword evidence="8" id="KW-0472">Membrane</keyword>
<name>A0A0H2RAH8_9AGAM</name>
<evidence type="ECO:0000256" key="7">
    <source>
        <dbReference type="ARBA" id="ARBA00023033"/>
    </source>
</evidence>
<dbReference type="Proteomes" id="UP000053477">
    <property type="component" value="Unassembled WGS sequence"/>
</dbReference>
<evidence type="ECO:0000256" key="3">
    <source>
        <dbReference type="ARBA" id="ARBA00022617"/>
    </source>
</evidence>
<dbReference type="Gene3D" id="1.10.630.10">
    <property type="entry name" value="Cytochrome P450"/>
    <property type="match status" value="1"/>
</dbReference>
<evidence type="ECO:0000256" key="2">
    <source>
        <dbReference type="ARBA" id="ARBA00010617"/>
    </source>
</evidence>
<keyword evidence="3" id="KW-0349">Heme</keyword>
<keyword evidence="8" id="KW-0812">Transmembrane</keyword>
<dbReference type="PANTHER" id="PTHR24287:SF1">
    <property type="entry name" value="P450, PUTATIVE (EUROFUNG)-RELATED"/>
    <property type="match status" value="1"/>
</dbReference>
<proteinExistence type="inferred from homology"/>
<dbReference type="EMBL" id="KQ086074">
    <property type="protein sequence ID" value="KLO08860.1"/>
    <property type="molecule type" value="Genomic_DNA"/>
</dbReference>
<dbReference type="GO" id="GO:0004497">
    <property type="term" value="F:monooxygenase activity"/>
    <property type="evidence" value="ECO:0007669"/>
    <property type="project" value="UniProtKB-KW"/>
</dbReference>
<reference evidence="9 10" key="1">
    <citation type="submission" date="2015-04" db="EMBL/GenBank/DDBJ databases">
        <title>Complete genome sequence of Schizopora paradoxa KUC8140, a cosmopolitan wood degrader in East Asia.</title>
        <authorList>
            <consortium name="DOE Joint Genome Institute"/>
            <person name="Min B."/>
            <person name="Park H."/>
            <person name="Jang Y."/>
            <person name="Kim J.-J."/>
            <person name="Kim K.H."/>
            <person name="Pangilinan J."/>
            <person name="Lipzen A."/>
            <person name="Riley R."/>
            <person name="Grigoriev I.V."/>
            <person name="Spatafora J.W."/>
            <person name="Choi I.-G."/>
        </authorList>
    </citation>
    <scope>NUCLEOTIDE SEQUENCE [LARGE SCALE GENOMIC DNA]</scope>
    <source>
        <strain evidence="9 10">KUC8140</strain>
    </source>
</reference>
<dbReference type="STRING" id="27342.A0A0H2RAH8"/>
<dbReference type="SUPFAM" id="SSF48264">
    <property type="entry name" value="Cytochrome P450"/>
    <property type="match status" value="1"/>
</dbReference>
<evidence type="ECO:0000313" key="10">
    <source>
        <dbReference type="Proteomes" id="UP000053477"/>
    </source>
</evidence>
<comment type="cofactor">
    <cofactor evidence="1">
        <name>heme</name>
        <dbReference type="ChEBI" id="CHEBI:30413"/>
    </cofactor>
</comment>
<dbReference type="InterPro" id="IPR047146">
    <property type="entry name" value="Cyt_P450_E_CYP52_fungi"/>
</dbReference>